<organism evidence="10 11">
    <name type="scientific">Roseobacter fucihabitans</name>
    <dbReference type="NCBI Taxonomy" id="1537242"/>
    <lineage>
        <taxon>Bacteria</taxon>
        <taxon>Pseudomonadati</taxon>
        <taxon>Pseudomonadota</taxon>
        <taxon>Alphaproteobacteria</taxon>
        <taxon>Rhodobacterales</taxon>
        <taxon>Roseobacteraceae</taxon>
        <taxon>Roseobacter</taxon>
    </lineage>
</organism>
<dbReference type="Proteomes" id="UP001318682">
    <property type="component" value="Chromosome"/>
</dbReference>
<comment type="catalytic activity">
    <reaction evidence="1 9">
        <text>[(1-&gt;4)-alpha-D-glucosyl](n) + phosphate = [(1-&gt;4)-alpha-D-glucosyl](n-1) + alpha-D-glucose 1-phosphate</text>
        <dbReference type="Rhea" id="RHEA:41732"/>
        <dbReference type="Rhea" id="RHEA-COMP:9584"/>
        <dbReference type="Rhea" id="RHEA-COMP:9586"/>
        <dbReference type="ChEBI" id="CHEBI:15444"/>
        <dbReference type="ChEBI" id="CHEBI:43474"/>
        <dbReference type="ChEBI" id="CHEBI:58601"/>
        <dbReference type="EC" id="2.4.1.1"/>
    </reaction>
</comment>
<keyword evidence="7 9" id="KW-0119">Carbohydrate metabolism</keyword>
<reference evidence="11" key="2">
    <citation type="submission" date="2024-01" db="EMBL/GenBank/DDBJ databases">
        <title>Roseobacter fucihabitans sp. nov., isolated from the brown alga Fucus spiralis.</title>
        <authorList>
            <person name="Hahnke S."/>
            <person name="Berger M."/>
            <person name="Schlingloff A."/>
            <person name="Athale I."/>
            <person name="Neumann-Schaal M."/>
            <person name="Adenaya A."/>
            <person name="Poehlein A."/>
            <person name="Daniel R."/>
            <person name="Pertersen J."/>
            <person name="Brinkhoff T."/>
        </authorList>
    </citation>
    <scope>NUCLEOTIDE SEQUENCE [LARGE SCALE GENOMIC DNA]</scope>
    <source>
        <strain evidence="11">B14</strain>
    </source>
</reference>
<gene>
    <name evidence="10" type="primary">malP</name>
    <name evidence="10" type="ORF">ROLI_017210</name>
</gene>
<reference evidence="10 11" key="1">
    <citation type="submission" date="2015-07" db="EMBL/GenBank/DDBJ databases">
        <authorList>
            <person name="Voget S."/>
            <person name="Dogs M."/>
            <person name="Brinkhoff T.H."/>
            <person name="Daniel R."/>
        </authorList>
    </citation>
    <scope>NUCLEOTIDE SEQUENCE [LARGE SCALE GENOMIC DNA]</scope>
    <source>
        <strain evidence="10 11">B14</strain>
    </source>
</reference>
<accession>A0ABZ2BTV8</accession>
<dbReference type="EC" id="2.4.1.1" evidence="9"/>
<protein>
    <recommendedName>
        <fullName evidence="9">Alpha-1,4 glucan phosphorylase</fullName>
        <ecNumber evidence="9">2.4.1.1</ecNumber>
    </recommendedName>
</protein>
<sequence>MSKSSVPTISVSDFSADILRHLKQSLGKDARHASLYDWRMSLSLALRDHVVDPWFESTRKTYEARGKRVYYLSMEFLIGRLIEDVAVNLGFDAIAAQAMQSLGQDYAEVVANEPDAALGNGGLGRLAACFMDSLSTLGIPAYGYGIRYEHGLFEQHFEDGAQMETAETWLAQRHVWEFERPEVSYPIHFGGDVVEEMGKTIWRAGETVMASAYDTPVVGWQGRWANTLRLWAATPTTAFDLESFNRGDYMAASAPEALARTISRVLYPDDTTDIGKELRLKQEYFFTSASIQDLLRRFLSEGGDLRALPDHVAIQLNDTHPAIAGPELVRILMDDHGFEVAQAISTARGCLAYTNHTLLPEALERWPEDLFIRVLPRHHRIIQLIEAAHLAATTSDIRILEHGEVKMGELAFIMAHHVNGVSALHSDLVKETVFSDLHADYPGRIINQTNGITPRRWLYSCNPPLRNLINETIGTGWPDDLQQLDGLSDHVGDAGFIEKFQVAKDANKARLCDWLHKRDGVSLDPHAMFDVQIKRIHEYKRQLMNLLETVALWNEIRENPNAGWTPRVKIFGGKAAPGYVVAKEIIHLINDAATIINADPVTRDYLQIVYPENYNVSMAEILIPATDLSEQISTAGKEASGTGNMKFALNGAPTIGTLDGANVEIRDCVGADNFFLFGLTAAQVTERRSVPEYARRAVEASPRLARVLKQIESGVFSPSDKARYHGLVQGLMNHDYFLVTCDFDSYFDTQRIVDKAFADQPSWTRMAALNTARVGWFSSDRTISGYARDIWKTPSLIASMGSRKDVA</sequence>
<name>A0ABZ2BTV8_9RHOB</name>
<dbReference type="PANTHER" id="PTHR11468:SF3">
    <property type="entry name" value="GLYCOGEN PHOSPHORYLASE, LIVER FORM"/>
    <property type="match status" value="1"/>
</dbReference>
<dbReference type="NCBIfam" id="TIGR02093">
    <property type="entry name" value="P_ylase"/>
    <property type="match status" value="1"/>
</dbReference>
<comment type="function">
    <text evidence="8">Phosphorylase is an important allosteric enzyme in carbohydrate metabolism. Enzymes from different sources differ in their regulatory mechanisms and in their natural substrates. However, all known phosphorylases share catalytic and structural properties.</text>
</comment>
<evidence type="ECO:0000256" key="3">
    <source>
        <dbReference type="ARBA" id="ARBA00006047"/>
    </source>
</evidence>
<keyword evidence="4 9" id="KW-0328">Glycosyltransferase</keyword>
<evidence type="ECO:0000256" key="4">
    <source>
        <dbReference type="ARBA" id="ARBA00022676"/>
    </source>
</evidence>
<evidence type="ECO:0000256" key="8">
    <source>
        <dbReference type="ARBA" id="ARBA00025174"/>
    </source>
</evidence>
<proteinExistence type="inferred from homology"/>
<evidence type="ECO:0000256" key="6">
    <source>
        <dbReference type="ARBA" id="ARBA00022898"/>
    </source>
</evidence>
<dbReference type="InterPro" id="IPR011833">
    <property type="entry name" value="Glycg_phsphrylas"/>
</dbReference>
<dbReference type="SUPFAM" id="SSF53756">
    <property type="entry name" value="UDP-Glycosyltransferase/glycogen phosphorylase"/>
    <property type="match status" value="1"/>
</dbReference>
<keyword evidence="6 9" id="KW-0663">Pyridoxal phosphate</keyword>
<dbReference type="Pfam" id="PF00343">
    <property type="entry name" value="Phosphorylase"/>
    <property type="match status" value="1"/>
</dbReference>
<dbReference type="PROSITE" id="PS00102">
    <property type="entry name" value="PHOSPHORYLASE"/>
    <property type="match status" value="1"/>
</dbReference>
<evidence type="ECO:0000313" key="11">
    <source>
        <dbReference type="Proteomes" id="UP001318682"/>
    </source>
</evidence>
<evidence type="ECO:0000256" key="2">
    <source>
        <dbReference type="ARBA" id="ARBA00001933"/>
    </source>
</evidence>
<evidence type="ECO:0000313" key="10">
    <source>
        <dbReference type="EMBL" id="WVX48640.1"/>
    </source>
</evidence>
<comment type="cofactor">
    <cofactor evidence="2 9">
        <name>pyridoxal 5'-phosphate</name>
        <dbReference type="ChEBI" id="CHEBI:597326"/>
    </cofactor>
</comment>
<evidence type="ECO:0000256" key="5">
    <source>
        <dbReference type="ARBA" id="ARBA00022679"/>
    </source>
</evidence>
<dbReference type="PIRSF" id="PIRSF000460">
    <property type="entry name" value="Pprylas_GlgP"/>
    <property type="match status" value="1"/>
</dbReference>
<keyword evidence="5 9" id="KW-0808">Transferase</keyword>
<evidence type="ECO:0000256" key="1">
    <source>
        <dbReference type="ARBA" id="ARBA00001275"/>
    </source>
</evidence>
<dbReference type="Gene3D" id="3.40.50.2000">
    <property type="entry name" value="Glycogen Phosphorylase B"/>
    <property type="match status" value="2"/>
</dbReference>
<dbReference type="PANTHER" id="PTHR11468">
    <property type="entry name" value="GLYCOGEN PHOSPHORYLASE"/>
    <property type="match status" value="1"/>
</dbReference>
<comment type="function">
    <text evidence="9">Allosteric enzyme that catalyzes the rate-limiting step in glycogen catabolism, the phosphorolytic cleavage of glycogen to produce glucose-1-phosphate, and plays a central role in maintaining cellular and organismal glucose homeostasis.</text>
</comment>
<dbReference type="CDD" id="cd04300">
    <property type="entry name" value="GT35_Glycogen_Phosphorylase"/>
    <property type="match status" value="1"/>
</dbReference>
<dbReference type="GO" id="GO:0004645">
    <property type="term" value="F:1,4-alpha-oligoglucan phosphorylase activity"/>
    <property type="evidence" value="ECO:0007669"/>
    <property type="project" value="UniProtKB-EC"/>
</dbReference>
<dbReference type="InterPro" id="IPR035090">
    <property type="entry name" value="Pyridoxal_P_attach_site"/>
</dbReference>
<dbReference type="EMBL" id="CP143423">
    <property type="protein sequence ID" value="WVX48640.1"/>
    <property type="molecule type" value="Genomic_DNA"/>
</dbReference>
<evidence type="ECO:0000256" key="7">
    <source>
        <dbReference type="ARBA" id="ARBA00023277"/>
    </source>
</evidence>
<evidence type="ECO:0000256" key="9">
    <source>
        <dbReference type="RuleBase" id="RU000587"/>
    </source>
</evidence>
<keyword evidence="11" id="KW-1185">Reference proteome</keyword>
<dbReference type="InterPro" id="IPR000811">
    <property type="entry name" value="Glyco_trans_35"/>
</dbReference>
<dbReference type="RefSeq" id="WP_187428831.1">
    <property type="nucleotide sequence ID" value="NZ_CP143423.1"/>
</dbReference>
<comment type="similarity">
    <text evidence="3 9">Belongs to the glycogen phosphorylase family.</text>
</comment>